<reference evidence="3" key="1">
    <citation type="submission" date="2025-08" db="UniProtKB">
        <authorList>
            <consortium name="RefSeq"/>
        </authorList>
    </citation>
    <scope>IDENTIFICATION</scope>
</reference>
<dbReference type="InterPro" id="IPR035810">
    <property type="entry name" value="PEBP_euk"/>
</dbReference>
<dbReference type="PANTHER" id="PTHR11362">
    <property type="entry name" value="PHOSPHATIDYLETHANOLAMINE-BINDING PROTEIN"/>
    <property type="match status" value="1"/>
</dbReference>
<dbReference type="AlphaFoldDB" id="A0A6P8W9J2"/>
<dbReference type="KEGG" id="gacu:117561005"/>
<proteinExistence type="predicted"/>
<protein>
    <submittedName>
        <fullName evidence="3">Phosphatidylethanolamine-binding protein 4</fullName>
    </submittedName>
</protein>
<dbReference type="Pfam" id="PF01161">
    <property type="entry name" value="PBP"/>
    <property type="match status" value="1"/>
</dbReference>
<dbReference type="RefSeq" id="XP_034094060.1">
    <property type="nucleotide sequence ID" value="XM_034238169.1"/>
</dbReference>
<dbReference type="Gene3D" id="3.90.280.10">
    <property type="entry name" value="PEBP-like"/>
    <property type="match status" value="1"/>
</dbReference>
<gene>
    <name evidence="3" type="primary">LOC117561005</name>
</gene>
<evidence type="ECO:0000313" key="3">
    <source>
        <dbReference type="RefSeq" id="XP_034094060.1"/>
    </source>
</evidence>
<dbReference type="PANTHER" id="PTHR11362:SF82">
    <property type="entry name" value="PHOSPHATIDYLETHANOLAMINE-BINDING PROTEIN 4"/>
    <property type="match status" value="1"/>
</dbReference>
<accession>A0A6P8W9J2</accession>
<evidence type="ECO:0000256" key="1">
    <source>
        <dbReference type="SAM" id="MobiDB-lite"/>
    </source>
</evidence>
<organism evidence="2 3">
    <name type="scientific">Gymnodraco acuticeps</name>
    <name type="common">Antarctic dragonfish</name>
    <dbReference type="NCBI Taxonomy" id="8218"/>
    <lineage>
        <taxon>Eukaryota</taxon>
        <taxon>Metazoa</taxon>
        <taxon>Chordata</taxon>
        <taxon>Craniata</taxon>
        <taxon>Vertebrata</taxon>
        <taxon>Euteleostomi</taxon>
        <taxon>Actinopterygii</taxon>
        <taxon>Neopterygii</taxon>
        <taxon>Teleostei</taxon>
        <taxon>Neoteleostei</taxon>
        <taxon>Acanthomorphata</taxon>
        <taxon>Eupercaria</taxon>
        <taxon>Perciformes</taxon>
        <taxon>Notothenioidei</taxon>
        <taxon>Bathydraconidae</taxon>
        <taxon>Gymnodraco</taxon>
    </lineage>
</organism>
<evidence type="ECO:0000313" key="2">
    <source>
        <dbReference type="Proteomes" id="UP000515161"/>
    </source>
</evidence>
<dbReference type="GeneID" id="117561005"/>
<dbReference type="InParanoid" id="A0A6P8W9J2"/>
<feature type="region of interest" description="Disordered" evidence="1">
    <location>
        <begin position="78"/>
        <end position="109"/>
    </location>
</feature>
<dbReference type="CDD" id="cd00866">
    <property type="entry name" value="PEBP_euk"/>
    <property type="match status" value="1"/>
</dbReference>
<dbReference type="OrthoDB" id="2506647at2759"/>
<name>A0A6P8W9J2_GYMAC</name>
<feature type="compositionally biased region" description="Polar residues" evidence="1">
    <location>
        <begin position="97"/>
        <end position="109"/>
    </location>
</feature>
<sequence>MKKSYFLVMVDPHAPSRTKPTSALWRHWLLVDVKGSALREGQTQGATLTDYHPPTPPQKSGYHRYQFLLFEQLPDAPVSLSEGEKSSRGNDPAPQHLHSTAVSSIIYQH</sequence>
<dbReference type="SUPFAM" id="SSF49777">
    <property type="entry name" value="PEBP-like"/>
    <property type="match status" value="1"/>
</dbReference>
<dbReference type="InterPro" id="IPR036610">
    <property type="entry name" value="PEBP-like_sf"/>
</dbReference>
<dbReference type="Proteomes" id="UP000515161">
    <property type="component" value="Unplaced"/>
</dbReference>
<dbReference type="InterPro" id="IPR008914">
    <property type="entry name" value="PEBP"/>
</dbReference>
<keyword evidence="2" id="KW-1185">Reference proteome</keyword>